<dbReference type="Proteomes" id="UP001500728">
    <property type="component" value="Unassembled WGS sequence"/>
</dbReference>
<reference evidence="3" key="1">
    <citation type="journal article" date="2019" name="Int. J. Syst. Evol. Microbiol.">
        <title>The Global Catalogue of Microorganisms (GCM) 10K type strain sequencing project: providing services to taxonomists for standard genome sequencing and annotation.</title>
        <authorList>
            <consortium name="The Broad Institute Genomics Platform"/>
            <consortium name="The Broad Institute Genome Sequencing Center for Infectious Disease"/>
            <person name="Wu L."/>
            <person name="Ma J."/>
        </authorList>
    </citation>
    <scope>NUCLEOTIDE SEQUENCE [LARGE SCALE GENOMIC DNA]</scope>
    <source>
        <strain evidence="3">JCM 9381</strain>
    </source>
</reference>
<keyword evidence="3" id="KW-1185">Reference proteome</keyword>
<evidence type="ECO:0000313" key="3">
    <source>
        <dbReference type="Proteomes" id="UP001500728"/>
    </source>
</evidence>
<gene>
    <name evidence="2" type="ORF">GCM10010469_36340</name>
</gene>
<name>A0ABP6R2X1_9ACTN</name>
<feature type="compositionally biased region" description="Basic residues" evidence="1">
    <location>
        <begin position="31"/>
        <end position="40"/>
    </location>
</feature>
<feature type="region of interest" description="Disordered" evidence="1">
    <location>
        <begin position="1"/>
        <end position="59"/>
    </location>
</feature>
<sequence>MRGGPFAAGTAAAVVGHPHEQRAGRAEAVRAARHRGRRSPVRPGEARPVVREDGGSGRCRTACPSGAACAGTLRVPPATGAAGLSRARAALPLRAARARLTRAWSSPGRGR</sequence>
<dbReference type="EMBL" id="BAAAUW010000016">
    <property type="protein sequence ID" value="GAA3265630.1"/>
    <property type="molecule type" value="Genomic_DNA"/>
</dbReference>
<organism evidence="2 3">
    <name type="scientific">Streptomyces labedae</name>
    <dbReference type="NCBI Taxonomy" id="285569"/>
    <lineage>
        <taxon>Bacteria</taxon>
        <taxon>Bacillati</taxon>
        <taxon>Actinomycetota</taxon>
        <taxon>Actinomycetes</taxon>
        <taxon>Kitasatosporales</taxon>
        <taxon>Streptomycetaceae</taxon>
        <taxon>Streptomyces</taxon>
    </lineage>
</organism>
<evidence type="ECO:0008006" key="4">
    <source>
        <dbReference type="Google" id="ProtNLM"/>
    </source>
</evidence>
<evidence type="ECO:0000256" key="1">
    <source>
        <dbReference type="SAM" id="MobiDB-lite"/>
    </source>
</evidence>
<accession>A0ABP6R2X1</accession>
<evidence type="ECO:0000313" key="2">
    <source>
        <dbReference type="EMBL" id="GAA3265630.1"/>
    </source>
</evidence>
<feature type="compositionally biased region" description="Basic and acidic residues" evidence="1">
    <location>
        <begin position="17"/>
        <end position="30"/>
    </location>
</feature>
<protein>
    <recommendedName>
        <fullName evidence="4">Post-SET domain-containing protein</fullName>
    </recommendedName>
</protein>
<proteinExistence type="predicted"/>
<feature type="compositionally biased region" description="Basic and acidic residues" evidence="1">
    <location>
        <begin position="44"/>
        <end position="55"/>
    </location>
</feature>
<comment type="caution">
    <text evidence="2">The sequence shown here is derived from an EMBL/GenBank/DDBJ whole genome shotgun (WGS) entry which is preliminary data.</text>
</comment>